<keyword evidence="3" id="KW-1185">Reference proteome</keyword>
<name>A0AAJ0XA29_9GAMM</name>
<dbReference type="InterPro" id="IPR036412">
    <property type="entry name" value="HAD-like_sf"/>
</dbReference>
<comment type="caution">
    <text evidence="2">The sequence shown here is derived from an EMBL/GenBank/DDBJ whole genome shotgun (WGS) entry which is preliminary data.</text>
</comment>
<proteinExistence type="predicted"/>
<organism evidence="2 3">
    <name type="scientific">Halochromatium glycolicum</name>
    <dbReference type="NCBI Taxonomy" id="85075"/>
    <lineage>
        <taxon>Bacteria</taxon>
        <taxon>Pseudomonadati</taxon>
        <taxon>Pseudomonadota</taxon>
        <taxon>Gammaproteobacteria</taxon>
        <taxon>Chromatiales</taxon>
        <taxon>Chromatiaceae</taxon>
        <taxon>Halochromatium</taxon>
    </lineage>
</organism>
<reference evidence="2" key="2">
    <citation type="journal article" date="2020" name="Microorganisms">
        <title>Osmotic Adaptation and Compatible Solute Biosynthesis of Phototrophic Bacteria as Revealed from Genome Analyses.</title>
        <authorList>
            <person name="Imhoff J.F."/>
            <person name="Rahn T."/>
            <person name="Kunzel S."/>
            <person name="Keller A."/>
            <person name="Neulinger S.C."/>
        </authorList>
    </citation>
    <scope>NUCLEOTIDE SEQUENCE</scope>
    <source>
        <strain evidence="2">DSM 11080</strain>
    </source>
</reference>
<dbReference type="PANTHER" id="PTHR43316">
    <property type="entry name" value="HYDROLASE, HALOACID DELAHOGENASE-RELATED"/>
    <property type="match status" value="1"/>
</dbReference>
<dbReference type="GO" id="GO:0016787">
    <property type="term" value="F:hydrolase activity"/>
    <property type="evidence" value="ECO:0007669"/>
    <property type="project" value="UniProtKB-KW"/>
</dbReference>
<reference evidence="2" key="1">
    <citation type="submission" date="2017-08" db="EMBL/GenBank/DDBJ databases">
        <authorList>
            <person name="Imhoff J.F."/>
            <person name="Rahn T."/>
            <person name="Kuenzel S."/>
            <person name="Neulinger S.C."/>
        </authorList>
    </citation>
    <scope>NUCLEOTIDE SEQUENCE</scope>
    <source>
        <strain evidence="2">DSM 11080</strain>
    </source>
</reference>
<gene>
    <name evidence="2" type="ORF">CKO40_10025</name>
</gene>
<dbReference type="AlphaFoldDB" id="A0AAJ0XA29"/>
<keyword evidence="1" id="KW-0378">Hydrolase</keyword>
<dbReference type="InterPro" id="IPR023214">
    <property type="entry name" value="HAD_sf"/>
</dbReference>
<dbReference type="PRINTS" id="PR00413">
    <property type="entry name" value="HADHALOGNASE"/>
</dbReference>
<dbReference type="EMBL" id="NRSJ01000015">
    <property type="protein sequence ID" value="MBK1704868.1"/>
    <property type="molecule type" value="Genomic_DNA"/>
</dbReference>
<dbReference type="Proteomes" id="UP001296776">
    <property type="component" value="Unassembled WGS sequence"/>
</dbReference>
<dbReference type="NCBIfam" id="TIGR01509">
    <property type="entry name" value="HAD-SF-IA-v3"/>
    <property type="match status" value="1"/>
</dbReference>
<evidence type="ECO:0000313" key="3">
    <source>
        <dbReference type="Proteomes" id="UP001296776"/>
    </source>
</evidence>
<dbReference type="SFLD" id="SFLDG01129">
    <property type="entry name" value="C1.5:_HAD__Beta-PGM__Phosphata"/>
    <property type="match status" value="1"/>
</dbReference>
<accession>A0AAJ0XA29</accession>
<protein>
    <submittedName>
        <fullName evidence="2">Haloacid dehalogenase</fullName>
    </submittedName>
</protein>
<dbReference type="InterPro" id="IPR051540">
    <property type="entry name" value="S-2-haloacid_dehalogenase"/>
</dbReference>
<dbReference type="NCBIfam" id="TIGR01549">
    <property type="entry name" value="HAD-SF-IA-v1"/>
    <property type="match status" value="1"/>
</dbReference>
<evidence type="ECO:0000256" key="1">
    <source>
        <dbReference type="ARBA" id="ARBA00022801"/>
    </source>
</evidence>
<dbReference type="Pfam" id="PF00702">
    <property type="entry name" value="Hydrolase"/>
    <property type="match status" value="1"/>
</dbReference>
<dbReference type="PANTHER" id="PTHR43316:SF3">
    <property type="entry name" value="HALOACID DEHALOGENASE, TYPE II (AFU_ORTHOLOGUE AFUA_2G07750)-RELATED"/>
    <property type="match status" value="1"/>
</dbReference>
<dbReference type="Gene3D" id="3.40.50.1000">
    <property type="entry name" value="HAD superfamily/HAD-like"/>
    <property type="match status" value="1"/>
</dbReference>
<dbReference type="SUPFAM" id="SSF56784">
    <property type="entry name" value="HAD-like"/>
    <property type="match status" value="1"/>
</dbReference>
<dbReference type="Gene3D" id="1.20.120.1600">
    <property type="match status" value="1"/>
</dbReference>
<evidence type="ECO:0000313" key="2">
    <source>
        <dbReference type="EMBL" id="MBK1704868.1"/>
    </source>
</evidence>
<sequence length="236" mass="26406">MEGWTDLRLITIDLDDTVWPCAPVIREAEAAHYAWLAAQAPRLTAAHDAESLRSHRRELMRQRPEIAHDVTALRRTALQQLLIAHQYPAELADGALEVFRRARNRVEPYADVMPALQRLRRHYKLVSITNGNAEVHETALRDRFDHCLTAAEAGAAKPAPALFEQAMAWADAAPSESLHIGDDPYLDVEAARALGIEAVWINRDARPWPAELAPPRFEASDLHALAAWLGLSVDRE</sequence>
<dbReference type="RefSeq" id="WP_200346078.1">
    <property type="nucleotide sequence ID" value="NZ_NRSJ01000015.1"/>
</dbReference>
<dbReference type="SFLD" id="SFLDS00003">
    <property type="entry name" value="Haloacid_Dehalogenase"/>
    <property type="match status" value="1"/>
</dbReference>
<dbReference type="InterPro" id="IPR006439">
    <property type="entry name" value="HAD-SF_hydro_IA"/>
</dbReference>